<proteinExistence type="predicted"/>
<evidence type="ECO:0000313" key="2">
    <source>
        <dbReference type="Proteomes" id="UP000186438"/>
    </source>
</evidence>
<comment type="caution">
    <text evidence="1">The sequence shown here is derived from an EMBL/GenBank/DDBJ whole genome shotgun (WGS) entry which is preliminary data.</text>
</comment>
<evidence type="ECO:0000313" key="1">
    <source>
        <dbReference type="EMBL" id="OJZ74570.1"/>
    </source>
</evidence>
<name>A0A1Q4HY21_9MYCO</name>
<gene>
    <name evidence="1" type="ORF">BRW65_07565</name>
</gene>
<accession>A0A1Q4HY21</accession>
<protein>
    <submittedName>
        <fullName evidence="1">Uncharacterized protein</fullName>
    </submittedName>
</protein>
<organism evidence="1 2">
    <name type="scientific">Mycobacterium paraffinicum</name>
    <dbReference type="NCBI Taxonomy" id="53378"/>
    <lineage>
        <taxon>Bacteria</taxon>
        <taxon>Bacillati</taxon>
        <taxon>Actinomycetota</taxon>
        <taxon>Actinomycetes</taxon>
        <taxon>Mycobacteriales</taxon>
        <taxon>Mycobacteriaceae</taxon>
        <taxon>Mycobacterium</taxon>
    </lineage>
</organism>
<dbReference type="EMBL" id="MPNT01000005">
    <property type="protein sequence ID" value="OJZ74570.1"/>
    <property type="molecule type" value="Genomic_DNA"/>
</dbReference>
<sequence>MRRTRHTLGRVWCRLDGRLERLAGWQTHGSARCFDFRQISRSPFEVLGHIAAGLGDVGQRAARSRRAFPTGTSSSPTRGFRLLLSAARSGSHAIGRRTRLSEARGDQRGTVERYFTGAQSGPSRTPILGVYKAFQLLQARFREFFGIDRGIDETFFPAVFHQAGPGGGRSVWIGGDPVRAQVDETQPDAGGTFEDTLMGVDPGVGYGGDRVTDVLTEKFDEATARVLFACDDLAIGRLHDELDRVLAGPGFLPEMLQHRVDVLDDLLDLIPSVTVDDEHDVVTEVAQRLDAMQQIPYRTLRVVDPVGKRVDGTGQRVTQLTDSRCAMANFSQGPVDMVAFRDVLTVEERLRCSESSVDTSGRRTEGTPTRCGRTQTRHIAVGPRLEDERLDERPQRWGRLARPPRPRRPGCGKLGRRGWWF</sequence>
<reference evidence="1 2" key="1">
    <citation type="submission" date="2016-11" db="EMBL/GenBank/DDBJ databases">
        <title>Genome sequences of unsequenced Mycobacteria.</title>
        <authorList>
            <person name="Greninger A.L."/>
            <person name="Fang F."/>
            <person name="Jerome K.R."/>
        </authorList>
    </citation>
    <scope>NUCLEOTIDE SEQUENCE [LARGE SCALE GENOMIC DNA]</scope>
    <source>
        <strain evidence="1 2">M11</strain>
    </source>
</reference>
<dbReference type="Proteomes" id="UP000186438">
    <property type="component" value="Unassembled WGS sequence"/>
</dbReference>
<keyword evidence="2" id="KW-1185">Reference proteome</keyword>
<dbReference type="AlphaFoldDB" id="A0A1Q4HY21"/>